<accession>A0ABQ0LT45</accession>
<keyword evidence="3" id="KW-1185">Reference proteome</keyword>
<proteinExistence type="predicted"/>
<organism evidence="2 3">
    <name type="scientific">Mycena chlorophos</name>
    <name type="common">Agaric fungus</name>
    <name type="synonym">Agaricus chlorophos</name>
    <dbReference type="NCBI Taxonomy" id="658473"/>
    <lineage>
        <taxon>Eukaryota</taxon>
        <taxon>Fungi</taxon>
        <taxon>Dikarya</taxon>
        <taxon>Basidiomycota</taxon>
        <taxon>Agaricomycotina</taxon>
        <taxon>Agaricomycetes</taxon>
        <taxon>Agaricomycetidae</taxon>
        <taxon>Agaricales</taxon>
        <taxon>Marasmiineae</taxon>
        <taxon>Mycenaceae</taxon>
        <taxon>Mycena</taxon>
    </lineage>
</organism>
<protein>
    <submittedName>
        <fullName evidence="2">Uncharacterized protein</fullName>
    </submittedName>
</protein>
<gene>
    <name evidence="2" type="ORF">MCHLO_11116</name>
</gene>
<reference evidence="2" key="1">
    <citation type="submission" date="2014-09" db="EMBL/GenBank/DDBJ databases">
        <title>Genome sequence of the luminous mushroom Mycena chlorophos for searching fungal bioluminescence genes.</title>
        <authorList>
            <person name="Tanaka Y."/>
            <person name="Kasuga D."/>
            <person name="Oba Y."/>
            <person name="Hase S."/>
            <person name="Sato K."/>
            <person name="Oba Y."/>
            <person name="Sakakibara Y."/>
        </authorList>
    </citation>
    <scope>NUCLEOTIDE SEQUENCE</scope>
</reference>
<feature type="region of interest" description="Disordered" evidence="1">
    <location>
        <begin position="114"/>
        <end position="136"/>
    </location>
</feature>
<dbReference type="EMBL" id="DF848555">
    <property type="protein sequence ID" value="GAT54248.1"/>
    <property type="molecule type" value="Genomic_DNA"/>
</dbReference>
<evidence type="ECO:0000256" key="1">
    <source>
        <dbReference type="SAM" id="MobiDB-lite"/>
    </source>
</evidence>
<name>A0ABQ0LT45_MYCCL</name>
<feature type="compositionally biased region" description="Basic and acidic residues" evidence="1">
    <location>
        <begin position="114"/>
        <end position="132"/>
    </location>
</feature>
<dbReference type="Proteomes" id="UP000815677">
    <property type="component" value="Unassembled WGS sequence"/>
</dbReference>
<evidence type="ECO:0000313" key="2">
    <source>
        <dbReference type="EMBL" id="GAT54248.1"/>
    </source>
</evidence>
<sequence length="166" mass="18637">MAAPSQNRPRAVPLQQLQAQRDAAVAEVQNLRTWNTTLQTCLDVQKLTCEDLKEQLSAKDAAYSKLAAEHEHLASLAKVVSDAMYVVQKENNTLHHADPALAVADATHLRSALEKETQDHKVTKEERDEARRATRKLRRENIQLRASIDRGEDVRSLGLRVPSEEV</sequence>
<evidence type="ECO:0000313" key="3">
    <source>
        <dbReference type="Proteomes" id="UP000815677"/>
    </source>
</evidence>